<accession>A0A4Z0V912</accession>
<dbReference type="EMBL" id="SJSA01000001">
    <property type="protein sequence ID" value="TGG40113.1"/>
    <property type="molecule type" value="Genomic_DNA"/>
</dbReference>
<dbReference type="Proteomes" id="UP000297635">
    <property type="component" value="Unassembled WGS sequence"/>
</dbReference>
<dbReference type="InterPro" id="IPR013766">
    <property type="entry name" value="Thioredoxin_domain"/>
</dbReference>
<dbReference type="Pfam" id="PF00085">
    <property type="entry name" value="Thioredoxin"/>
    <property type="match status" value="1"/>
</dbReference>
<feature type="chain" id="PRO_5021194651" evidence="1">
    <location>
        <begin position="20"/>
        <end position="264"/>
    </location>
</feature>
<evidence type="ECO:0000256" key="1">
    <source>
        <dbReference type="SAM" id="SignalP"/>
    </source>
</evidence>
<protein>
    <submittedName>
        <fullName evidence="3">Thioredoxin</fullName>
    </submittedName>
</protein>
<dbReference type="GeneID" id="82149170"/>
<dbReference type="SUPFAM" id="SSF52833">
    <property type="entry name" value="Thioredoxin-like"/>
    <property type="match status" value="1"/>
</dbReference>
<dbReference type="AlphaFoldDB" id="A0A4Z0V912"/>
<reference evidence="3 4" key="1">
    <citation type="submission" date="2019-02" db="EMBL/GenBank/DDBJ databases">
        <title>Isolation and identification of novel species under the genus Muribaculum.</title>
        <authorList>
            <person name="Miyake S."/>
            <person name="Ding Y."/>
            <person name="Low A."/>
            <person name="Soh M."/>
            <person name="Seedorf H."/>
        </authorList>
    </citation>
    <scope>NUCLEOTIDE SEQUENCE [LARGE SCALE GENOMIC DNA]</scope>
    <source>
        <strain evidence="3 4">TLL-A3</strain>
    </source>
</reference>
<dbReference type="InterPro" id="IPR036249">
    <property type="entry name" value="Thioredoxin-like_sf"/>
</dbReference>
<feature type="signal peptide" evidence="1">
    <location>
        <begin position="1"/>
        <end position="19"/>
    </location>
</feature>
<dbReference type="CDD" id="cd02947">
    <property type="entry name" value="TRX_family"/>
    <property type="match status" value="1"/>
</dbReference>
<feature type="domain" description="Thioredoxin" evidence="2">
    <location>
        <begin position="3"/>
        <end position="136"/>
    </location>
</feature>
<proteinExistence type="predicted"/>
<organism evidence="3 4">
    <name type="scientific">Duncaniella freteri</name>
    <dbReference type="NCBI Taxonomy" id="2530391"/>
    <lineage>
        <taxon>Bacteria</taxon>
        <taxon>Pseudomonadati</taxon>
        <taxon>Bacteroidota</taxon>
        <taxon>Bacteroidia</taxon>
        <taxon>Bacteroidales</taxon>
        <taxon>Muribaculaceae</taxon>
        <taxon>Duncaniella</taxon>
    </lineage>
</organism>
<dbReference type="Gene3D" id="3.40.30.10">
    <property type="entry name" value="Glutaredoxin"/>
    <property type="match status" value="1"/>
</dbReference>
<name>A0A4Z0V912_9BACT</name>
<gene>
    <name evidence="3" type="ORF">EZ315_05140</name>
</gene>
<keyword evidence="1" id="KW-0732">Signal</keyword>
<evidence type="ECO:0000313" key="3">
    <source>
        <dbReference type="EMBL" id="TGG40113.1"/>
    </source>
</evidence>
<dbReference type="RefSeq" id="WP_135471129.1">
    <property type="nucleotide sequence ID" value="NZ_CASCNC010000037.1"/>
</dbReference>
<evidence type="ECO:0000259" key="2">
    <source>
        <dbReference type="PROSITE" id="PS51352"/>
    </source>
</evidence>
<evidence type="ECO:0000313" key="4">
    <source>
        <dbReference type="Proteomes" id="UP000297635"/>
    </source>
</evidence>
<keyword evidence="4" id="KW-1185">Reference proteome</keyword>
<sequence>MYKFISTLLLLFSLSGVQAEGIQFRDMSLPEAQVAAGKEGKLVFVDCYTPSCGPCKFMARHIFPMDSCGEYMNPRFVSVMKDLEAEGNTYIAKKYNVRIYPTFLILRTDGSLYAKLEGGAVKYAGKFLNRVDGALALGEMEERYTAGDRGVDLLTAYVDALMHPAPMKARSIINDYVVTLSVDDMACDANLELIKRLGDAECDGYIHMVDNRAGVASKIGKKRFGSVLDAIYVSYSRRLKMMGRSPSEKAVALREQLRSEGYID</sequence>
<comment type="caution">
    <text evidence="3">The sequence shown here is derived from an EMBL/GenBank/DDBJ whole genome shotgun (WGS) entry which is preliminary data.</text>
</comment>
<dbReference type="PROSITE" id="PS51352">
    <property type="entry name" value="THIOREDOXIN_2"/>
    <property type="match status" value="1"/>
</dbReference>